<evidence type="ECO:0000313" key="2">
    <source>
        <dbReference type="Proteomes" id="UP000585474"/>
    </source>
</evidence>
<name>A0A7J0GXK2_9ERIC</name>
<dbReference type="OrthoDB" id="435282at2759"/>
<dbReference type="GO" id="GO:0032259">
    <property type="term" value="P:methylation"/>
    <property type="evidence" value="ECO:0007669"/>
    <property type="project" value="UniProtKB-KW"/>
</dbReference>
<dbReference type="InterPro" id="IPR029063">
    <property type="entry name" value="SAM-dependent_MTases_sf"/>
</dbReference>
<sequence>MNKEGPIPVVVYFETRLQSCRPASEVRAILLDPSCSGSGTVAVRLDHLLPSHGVGNADATDVDRLAEKTASFPEKGFGTCVIISSVMAWHYVATNGGCQERFLMQEDELTMMSGRLVEKQGNTSCASSQFIMEQDQQSLPFYMWDNTGDHGGSGVGVAEDRCGGESERLCNGSVVGWQCTCSIHQIENEDVIKSILPLASSFGFQLATPFPHWPRRGLPVVQGWEKSSSSSSSILFHM</sequence>
<dbReference type="GO" id="GO:0008168">
    <property type="term" value="F:methyltransferase activity"/>
    <property type="evidence" value="ECO:0007669"/>
    <property type="project" value="UniProtKB-KW"/>
</dbReference>
<dbReference type="EMBL" id="BJWL01000024">
    <property type="protein sequence ID" value="GFZ15559.1"/>
    <property type="molecule type" value="Genomic_DNA"/>
</dbReference>
<organism evidence="1 2">
    <name type="scientific">Actinidia rufa</name>
    <dbReference type="NCBI Taxonomy" id="165716"/>
    <lineage>
        <taxon>Eukaryota</taxon>
        <taxon>Viridiplantae</taxon>
        <taxon>Streptophyta</taxon>
        <taxon>Embryophyta</taxon>
        <taxon>Tracheophyta</taxon>
        <taxon>Spermatophyta</taxon>
        <taxon>Magnoliopsida</taxon>
        <taxon>eudicotyledons</taxon>
        <taxon>Gunneridae</taxon>
        <taxon>Pentapetalae</taxon>
        <taxon>asterids</taxon>
        <taxon>Ericales</taxon>
        <taxon>Actinidiaceae</taxon>
        <taxon>Actinidia</taxon>
    </lineage>
</organism>
<dbReference type="AlphaFoldDB" id="A0A7J0GXK2"/>
<protein>
    <submittedName>
        <fullName evidence="1">S-adenosyl-L-methionine-dependent methyltransferases superfamily protein</fullName>
    </submittedName>
</protein>
<keyword evidence="2" id="KW-1185">Reference proteome</keyword>
<gene>
    <name evidence="1" type="ORF">Acr_24g0017490</name>
</gene>
<reference evidence="1 2" key="1">
    <citation type="submission" date="2019-07" db="EMBL/GenBank/DDBJ databases">
        <title>De Novo Assembly of kiwifruit Actinidia rufa.</title>
        <authorList>
            <person name="Sugita-Konishi S."/>
            <person name="Sato K."/>
            <person name="Mori E."/>
            <person name="Abe Y."/>
            <person name="Kisaki G."/>
            <person name="Hamano K."/>
            <person name="Suezawa K."/>
            <person name="Otani M."/>
            <person name="Fukuda T."/>
            <person name="Manabe T."/>
            <person name="Gomi K."/>
            <person name="Tabuchi M."/>
            <person name="Akimitsu K."/>
            <person name="Kataoka I."/>
        </authorList>
    </citation>
    <scope>NUCLEOTIDE SEQUENCE [LARGE SCALE GENOMIC DNA]</scope>
    <source>
        <strain evidence="2">cv. Fuchu</strain>
    </source>
</reference>
<proteinExistence type="predicted"/>
<keyword evidence="1" id="KW-0489">Methyltransferase</keyword>
<dbReference type="Proteomes" id="UP000585474">
    <property type="component" value="Unassembled WGS sequence"/>
</dbReference>
<keyword evidence="1" id="KW-0808">Transferase</keyword>
<accession>A0A7J0GXK2</accession>
<comment type="caution">
    <text evidence="1">The sequence shown here is derived from an EMBL/GenBank/DDBJ whole genome shotgun (WGS) entry which is preliminary data.</text>
</comment>
<evidence type="ECO:0000313" key="1">
    <source>
        <dbReference type="EMBL" id="GFZ15559.1"/>
    </source>
</evidence>
<dbReference type="Gene3D" id="3.40.50.150">
    <property type="entry name" value="Vaccinia Virus protein VP39"/>
    <property type="match status" value="1"/>
</dbReference>